<protein>
    <submittedName>
        <fullName evidence="1">Uncharacterized protein</fullName>
    </submittedName>
</protein>
<accession>A0A7G5FIB1</accession>
<gene>
    <name evidence="1" type="ORF">HW450_06560</name>
</gene>
<dbReference type="AlphaFoldDB" id="A0A7G5FIB1"/>
<reference evidence="1 2" key="1">
    <citation type="submission" date="2020-07" db="EMBL/GenBank/DDBJ databases">
        <title>non toxigenic Corynebacterium sp. nov from a clinical source.</title>
        <authorList>
            <person name="Bernier A.-M."/>
            <person name="Bernard K."/>
        </authorList>
    </citation>
    <scope>NUCLEOTIDE SEQUENCE [LARGE SCALE GENOMIC DNA]</scope>
    <source>
        <strain evidence="2">NML 93-0612</strain>
    </source>
</reference>
<keyword evidence="2" id="KW-1185">Reference proteome</keyword>
<organism evidence="1 2">
    <name type="scientific">Corynebacterium hindlerae</name>
    <dbReference type="NCBI Taxonomy" id="699041"/>
    <lineage>
        <taxon>Bacteria</taxon>
        <taxon>Bacillati</taxon>
        <taxon>Actinomycetota</taxon>
        <taxon>Actinomycetes</taxon>
        <taxon>Mycobacteriales</taxon>
        <taxon>Corynebacteriaceae</taxon>
        <taxon>Corynebacterium</taxon>
    </lineage>
</organism>
<evidence type="ECO:0000313" key="1">
    <source>
        <dbReference type="EMBL" id="QMV86352.1"/>
    </source>
</evidence>
<dbReference type="EMBL" id="CP059833">
    <property type="protein sequence ID" value="QMV86352.1"/>
    <property type="molecule type" value="Genomic_DNA"/>
</dbReference>
<dbReference type="Proteomes" id="UP000515570">
    <property type="component" value="Chromosome"/>
</dbReference>
<evidence type="ECO:0000313" key="2">
    <source>
        <dbReference type="Proteomes" id="UP000515570"/>
    </source>
</evidence>
<name>A0A7G5FIB1_9CORY</name>
<proteinExistence type="predicted"/>
<sequence>MKNTLETWEQDMPINDAIAAFMLTKNLIKPGQSGGWALTKFGQNVRKNQLNQLKGMD</sequence>